<evidence type="ECO:0000256" key="1">
    <source>
        <dbReference type="ARBA" id="ARBA00022527"/>
    </source>
</evidence>
<dbReference type="SUPFAM" id="SSF55781">
    <property type="entry name" value="GAF domain-like"/>
    <property type="match status" value="1"/>
</dbReference>
<organism evidence="3 4">
    <name type="scientific">Nocardioides pocheonensis</name>
    <dbReference type="NCBI Taxonomy" id="661485"/>
    <lineage>
        <taxon>Bacteria</taxon>
        <taxon>Bacillati</taxon>
        <taxon>Actinomycetota</taxon>
        <taxon>Actinomycetes</taxon>
        <taxon>Propionibacteriales</taxon>
        <taxon>Nocardioidaceae</taxon>
        <taxon>Nocardioides</taxon>
    </lineage>
</organism>
<keyword evidence="1" id="KW-0808">Transferase</keyword>
<keyword evidence="3" id="KW-0067">ATP-binding</keyword>
<dbReference type="CDD" id="cd16936">
    <property type="entry name" value="HATPase_RsbW-like"/>
    <property type="match status" value="1"/>
</dbReference>
<evidence type="ECO:0000313" key="4">
    <source>
        <dbReference type="Proteomes" id="UP000279994"/>
    </source>
</evidence>
<dbReference type="Proteomes" id="UP000279994">
    <property type="component" value="Unassembled WGS sequence"/>
</dbReference>
<name>A0A3N0GNZ9_9ACTN</name>
<gene>
    <name evidence="3" type="ORF">EFL26_13045</name>
</gene>
<evidence type="ECO:0000313" key="3">
    <source>
        <dbReference type="EMBL" id="RNM13878.1"/>
    </source>
</evidence>
<dbReference type="InterPro" id="IPR003594">
    <property type="entry name" value="HATPase_dom"/>
</dbReference>
<dbReference type="PANTHER" id="PTHR35526">
    <property type="entry name" value="ANTI-SIGMA-F FACTOR RSBW-RELATED"/>
    <property type="match status" value="1"/>
</dbReference>
<dbReference type="Pfam" id="PF13581">
    <property type="entry name" value="HATPase_c_2"/>
    <property type="match status" value="1"/>
</dbReference>
<sequence length="291" mass="30648">MARLAALPHVRRVGLALLEGGGRRLRFTASDRDPAADVAWCHVDAYDDVPLNTAVRTGLPVVGSVVELAARYPEFAARQSEEHQAVAAVPIATGRDVVGGYVLYFDSTQVLDDEPAAGLVQQGRDLAASLREARRPHERPPAFAGPVPPEGALVAVHEVAGDRSSVAPARRFLEETLSGWGVDDDVVEASVVCLSELVTNAVIHAQGGCIVRAELHDDVLTVSVRDSGSAGAAHVTSIADPLQVHGRGLQLVEALTSRWAYEIDGDGAVVWFAQDLASPPTSAVSGTPTPR</sequence>
<accession>A0A3N0GNZ9</accession>
<keyword evidence="1" id="KW-0723">Serine/threonine-protein kinase</keyword>
<dbReference type="GO" id="GO:0005524">
    <property type="term" value="F:ATP binding"/>
    <property type="evidence" value="ECO:0007669"/>
    <property type="project" value="UniProtKB-KW"/>
</dbReference>
<dbReference type="EMBL" id="RJSF01000040">
    <property type="protein sequence ID" value="RNM13878.1"/>
    <property type="molecule type" value="Genomic_DNA"/>
</dbReference>
<dbReference type="InterPro" id="IPR050267">
    <property type="entry name" value="Anti-sigma-factor_SerPK"/>
</dbReference>
<dbReference type="PANTHER" id="PTHR35526:SF3">
    <property type="entry name" value="ANTI-SIGMA-F FACTOR RSBW"/>
    <property type="match status" value="1"/>
</dbReference>
<keyword evidence="3" id="KW-0547">Nucleotide-binding</keyword>
<dbReference type="InterPro" id="IPR036890">
    <property type="entry name" value="HATPase_C_sf"/>
</dbReference>
<proteinExistence type="predicted"/>
<protein>
    <submittedName>
        <fullName evidence="3">ATP-binding protein</fullName>
    </submittedName>
</protein>
<keyword evidence="4" id="KW-1185">Reference proteome</keyword>
<dbReference type="InterPro" id="IPR029016">
    <property type="entry name" value="GAF-like_dom_sf"/>
</dbReference>
<feature type="domain" description="Histidine kinase/HSP90-like ATPase" evidence="2">
    <location>
        <begin position="163"/>
        <end position="272"/>
    </location>
</feature>
<evidence type="ECO:0000259" key="2">
    <source>
        <dbReference type="Pfam" id="PF13581"/>
    </source>
</evidence>
<dbReference type="Gene3D" id="3.30.565.10">
    <property type="entry name" value="Histidine kinase-like ATPase, C-terminal domain"/>
    <property type="match status" value="1"/>
</dbReference>
<dbReference type="Gene3D" id="3.30.450.40">
    <property type="match status" value="1"/>
</dbReference>
<dbReference type="GO" id="GO:0004674">
    <property type="term" value="F:protein serine/threonine kinase activity"/>
    <property type="evidence" value="ECO:0007669"/>
    <property type="project" value="UniProtKB-KW"/>
</dbReference>
<dbReference type="SUPFAM" id="SSF55874">
    <property type="entry name" value="ATPase domain of HSP90 chaperone/DNA topoisomerase II/histidine kinase"/>
    <property type="match status" value="1"/>
</dbReference>
<keyword evidence="1" id="KW-0418">Kinase</keyword>
<reference evidence="3 4" key="1">
    <citation type="submission" date="2018-11" db="EMBL/GenBank/DDBJ databases">
        <authorList>
            <person name="Li F."/>
        </authorList>
    </citation>
    <scope>NUCLEOTIDE SEQUENCE [LARGE SCALE GENOMIC DNA]</scope>
    <source>
        <strain evidence="3 4">Gsoil 818</strain>
    </source>
</reference>
<dbReference type="AlphaFoldDB" id="A0A3N0GNZ9"/>
<comment type="caution">
    <text evidence="3">The sequence shown here is derived from an EMBL/GenBank/DDBJ whole genome shotgun (WGS) entry which is preliminary data.</text>
</comment>